<name>A0ABP8JU15_9MICO</name>
<evidence type="ECO:0008006" key="4">
    <source>
        <dbReference type="Google" id="ProtNLM"/>
    </source>
</evidence>
<feature type="region of interest" description="Disordered" evidence="1">
    <location>
        <begin position="1"/>
        <end position="36"/>
    </location>
</feature>
<reference evidence="3" key="1">
    <citation type="journal article" date="2019" name="Int. J. Syst. Evol. Microbiol.">
        <title>The Global Catalogue of Microorganisms (GCM) 10K type strain sequencing project: providing services to taxonomists for standard genome sequencing and annotation.</title>
        <authorList>
            <consortium name="The Broad Institute Genomics Platform"/>
            <consortium name="The Broad Institute Genome Sequencing Center for Infectious Disease"/>
            <person name="Wu L."/>
            <person name="Ma J."/>
        </authorList>
    </citation>
    <scope>NUCLEOTIDE SEQUENCE [LARGE SCALE GENOMIC DNA]</scope>
    <source>
        <strain evidence="3">JCM 17738</strain>
    </source>
</reference>
<keyword evidence="3" id="KW-1185">Reference proteome</keyword>
<proteinExistence type="predicted"/>
<protein>
    <recommendedName>
        <fullName evidence="4">ATP/GTP-binding protein</fullName>
    </recommendedName>
</protein>
<gene>
    <name evidence="2" type="ORF">GCM10023153_18660</name>
</gene>
<accession>A0ABP8JU15</accession>
<dbReference type="EMBL" id="BAABFX010000026">
    <property type="protein sequence ID" value="GAA4396056.1"/>
    <property type="molecule type" value="Genomic_DNA"/>
</dbReference>
<evidence type="ECO:0000256" key="1">
    <source>
        <dbReference type="SAM" id="MobiDB-lite"/>
    </source>
</evidence>
<evidence type="ECO:0000313" key="3">
    <source>
        <dbReference type="Proteomes" id="UP001500390"/>
    </source>
</evidence>
<organism evidence="2 3">
    <name type="scientific">Ornithinibacter aureus</name>
    <dbReference type="NCBI Taxonomy" id="622664"/>
    <lineage>
        <taxon>Bacteria</taxon>
        <taxon>Bacillati</taxon>
        <taxon>Actinomycetota</taxon>
        <taxon>Actinomycetes</taxon>
        <taxon>Micrococcales</taxon>
        <taxon>Intrasporangiaceae</taxon>
        <taxon>Ornithinibacter</taxon>
    </lineage>
</organism>
<dbReference type="Proteomes" id="UP001500390">
    <property type="component" value="Unassembled WGS sequence"/>
</dbReference>
<evidence type="ECO:0000313" key="2">
    <source>
        <dbReference type="EMBL" id="GAA4396056.1"/>
    </source>
</evidence>
<comment type="caution">
    <text evidence="2">The sequence shown here is derived from an EMBL/GenBank/DDBJ whole genome shotgun (WGS) entry which is preliminary data.</text>
</comment>
<sequence length="95" mass="10611">MGGMPRANRRRRDLESRPLSGASEVGTQTYSGRPWHVRQLSGASSTREYRCPGCHQGIAVGTPHVVVWPAQGVGGIDERRHWHTRCWSARHASRP</sequence>